<name>A0A158QAM7_ENTVE</name>
<organism evidence="3">
    <name type="scientific">Enterobius vermicularis</name>
    <name type="common">Human pinworm</name>
    <dbReference type="NCBI Taxonomy" id="51028"/>
    <lineage>
        <taxon>Eukaryota</taxon>
        <taxon>Metazoa</taxon>
        <taxon>Ecdysozoa</taxon>
        <taxon>Nematoda</taxon>
        <taxon>Chromadorea</taxon>
        <taxon>Rhabditida</taxon>
        <taxon>Spirurina</taxon>
        <taxon>Oxyuridomorpha</taxon>
        <taxon>Oxyuroidea</taxon>
        <taxon>Oxyuridae</taxon>
        <taxon>Enterobius</taxon>
    </lineage>
</organism>
<evidence type="ECO:0000313" key="1">
    <source>
        <dbReference type="EMBL" id="VDD90788.1"/>
    </source>
</evidence>
<protein>
    <submittedName>
        <fullName evidence="3">GED domain-containing protein</fullName>
    </submittedName>
</protein>
<dbReference type="WBParaSite" id="EVEC_0000593001-mRNA-1">
    <property type="protein sequence ID" value="EVEC_0000593001-mRNA-1"/>
    <property type="gene ID" value="EVEC_0000593001"/>
</dbReference>
<reference evidence="3" key="1">
    <citation type="submission" date="2016-04" db="UniProtKB">
        <authorList>
            <consortium name="WormBaseParasite"/>
        </authorList>
    </citation>
    <scope>IDENTIFICATION</scope>
</reference>
<gene>
    <name evidence="1" type="ORF">EVEC_LOCUS5539</name>
</gene>
<evidence type="ECO:0000313" key="2">
    <source>
        <dbReference type="Proteomes" id="UP000274131"/>
    </source>
</evidence>
<keyword evidence="2" id="KW-1185">Reference proteome</keyword>
<dbReference type="AlphaFoldDB" id="A0A158QAM7"/>
<dbReference type="EMBL" id="UXUI01008195">
    <property type="protein sequence ID" value="VDD90788.1"/>
    <property type="molecule type" value="Genomic_DNA"/>
</dbReference>
<proteinExistence type="predicted"/>
<evidence type="ECO:0000313" key="3">
    <source>
        <dbReference type="WBParaSite" id="EVEC_0000593001-mRNA-1"/>
    </source>
</evidence>
<sequence length="347" mass="40343">MAPSVVVLLTSARNRKLEGIRLEVIREAINRCSGLENQLKKAYKSLTVTPIFASDIKLMALLTTYRNFKIRSFYELEYLVHPLTFHNAIDQVFERERSAIVALEFAMEILIEAIKIVRNDYGNSLKLDVAEIVTPWKKKVDDDTNVFKTQLSTTSTAEMQLNEAYMTFTELYNVVDETDFTSIPVGIRSEVQRLMNFHKKGYKDLFNIVQFAQHWVANVSRTLNSLTRDCELIDIRSYREKECTVRHTVAVKILSVLEEFAQDFDVLCDVHLKKYYSTSPLSLIRLAKKDPLDELQVEIRGNYTEVTKKLKYQYDKTMKEHEDQKAKKLNDASCYSQLIHEKNIEKI</sequence>
<reference evidence="1 2" key="2">
    <citation type="submission" date="2018-10" db="EMBL/GenBank/DDBJ databases">
        <authorList>
            <consortium name="Pathogen Informatics"/>
        </authorList>
    </citation>
    <scope>NUCLEOTIDE SEQUENCE [LARGE SCALE GENOMIC DNA]</scope>
</reference>
<dbReference type="Proteomes" id="UP000274131">
    <property type="component" value="Unassembled WGS sequence"/>
</dbReference>
<accession>A0A158QAM7</accession>